<geneLocation type="plasmid" evidence="2">
    <name>pTy031_01</name>
</geneLocation>
<feature type="coiled-coil region" evidence="1">
    <location>
        <begin position="674"/>
        <end position="701"/>
    </location>
</feature>
<dbReference type="AlphaFoldDB" id="A0A1L4BLT0"/>
<dbReference type="EMBL" id="KX833210">
    <property type="protein sequence ID" value="API82890.1"/>
    <property type="molecule type" value="Genomic_DNA"/>
</dbReference>
<evidence type="ECO:0000313" key="2">
    <source>
        <dbReference type="EMBL" id="API82890.1"/>
    </source>
</evidence>
<accession>A0A1L4BLT0</accession>
<sequence>MPNAKVIVEYSRNDVKVSGGLYGFKPSAEELGEGNAVYEDALTGQTIEARTLKELMQEIAIPEVEAEYDEEGVLIKSEPKDLGDVVDKEILFSAEKVKRMKLSERDGKAIIDKYINDELKYKNYLKLKEAYENDPSKNPMPKAVVQPPVEPKPFIFTNALRERKATARTNDTEAYQVIYDLSGVPDEIRVDYWRTIVKAHANPNYVIESTQSNGDNTVRGFRGKRPVIANNIHVAQDASVHGQLYEFVYDVSDAKYVLCDDAKREELKKLGREDQITYFPNDERAFVPEHGGVFPFAKWMNSRTDLKSDTYREIVLKHVNRELEKAGYGDYPVHSFVSRVQKFKDEEQAEAVRKVHTDLPQSINDYKEEFAELAKLNIDPDQKNASIINKYNINIREKSKRAIELTTELERMHKDIEIMKLAQAAEVENLTLKVEKDKLSSKVVELTEQTSLKDEEINELKSELEKERTEKEEFVDKNNELYFKNSELEAKKVELEKEVKTLEDENIELEKENTTLTEKVSALEEKNTKLEEELETLDANTTREINNLKGQVESLNGQLEQKDITHAADKEAALAELRKELSEAFETEKQEALAKLREELTAQFKVDNEKALEAQKTTLEAGFTSEKTQALNELREELNKIFGVKENEYKEVIKGLRTESAENFELANTYSQKMRTFLQENTDLVEENRKLKKQIEDFNNGNENRPKNK</sequence>
<dbReference type="PANTHER" id="PTHR23159">
    <property type="entry name" value="CENTROSOMAL PROTEIN 2"/>
    <property type="match status" value="1"/>
</dbReference>
<keyword evidence="2" id="KW-0614">Plasmid</keyword>
<organism evidence="2">
    <name type="scientific">Salmonella typhi</name>
    <dbReference type="NCBI Taxonomy" id="90370"/>
    <lineage>
        <taxon>Bacteria</taxon>
        <taxon>Pseudomonadati</taxon>
        <taxon>Pseudomonadota</taxon>
        <taxon>Gammaproteobacteria</taxon>
        <taxon>Enterobacterales</taxon>
        <taxon>Enterobacteriaceae</taxon>
        <taxon>Salmonella</taxon>
    </lineage>
</organism>
<keyword evidence="1" id="KW-0175">Coiled coil</keyword>
<reference evidence="2" key="1">
    <citation type="submission" date="2016-09" db="EMBL/GenBank/DDBJ databases">
        <title>Whole genome sequence analysis of Salmonella Typhi isolated in Thailand before and after the introduction of a national immunization program.</title>
        <authorList>
            <person name="Dyson Z.A."/>
            <person name="Thanh D.P."/>
            <person name="Bodhidatta L."/>
            <person name="Mason C.J."/>
            <person name="Rabaa M.A."/>
            <person name="Vinh P.V."/>
            <person name="Thanh T.H."/>
            <person name="Thwaites G.E."/>
            <person name="Baker S."/>
            <person name="Holt K.E."/>
        </authorList>
    </citation>
    <scope>NUCLEOTIDE SEQUENCE</scope>
    <source>
        <strain evidence="2">Salmonella Typhi Ty031 plasmid pTy031_01</strain>
        <plasmid evidence="2">pTy031_01</plasmid>
    </source>
</reference>
<name>A0A1L4BLT0_SALTI</name>
<dbReference type="PANTHER" id="PTHR23159:SF31">
    <property type="entry name" value="CENTROSOME-ASSOCIATED PROTEIN CEP250 ISOFORM X1"/>
    <property type="match status" value="1"/>
</dbReference>
<evidence type="ECO:0000256" key="1">
    <source>
        <dbReference type="SAM" id="Coils"/>
    </source>
</evidence>
<protein>
    <submittedName>
        <fullName evidence="2">Chromosome partition protein Smc</fullName>
    </submittedName>
</protein>
<feature type="coiled-coil region" evidence="1">
    <location>
        <begin position="443"/>
        <end position="587"/>
    </location>
</feature>
<dbReference type="RefSeq" id="WP_050189091.1">
    <property type="nucleotide sequence ID" value="NZ_KX833210.1"/>
</dbReference>
<proteinExistence type="predicted"/>
<gene>
    <name evidence="2" type="primary">smc</name>
</gene>